<evidence type="ECO:0000313" key="1">
    <source>
        <dbReference type="EMBL" id="SIP87740.1"/>
    </source>
</evidence>
<protein>
    <submittedName>
        <fullName evidence="1">Uncharacterized protein</fullName>
    </submittedName>
</protein>
<accession>A0A1N6N6N4</accession>
<dbReference type="AlphaFoldDB" id="A0A1N6N6N4"/>
<dbReference type="Proteomes" id="UP000186819">
    <property type="component" value="Unassembled WGS sequence"/>
</dbReference>
<sequence>MIHNAVSRENWNVSKEYAGGWLGLHFEIRPQFPEAEKIALWKYLMHLHEAGALRKGRRGRFEILVANLAAFEALQAFRNGRVSAEQGLRWVAEEAWPSKDVAEPVALAHSNWDSLIGPWAIVSRMFPAVSMHPPVEVVEKFARNIDARHLVEYWVSAGYLILDAPGPIRE</sequence>
<organism evidence="1 2">
    <name type="scientific">Aromatoleum tolulyticum</name>
    <dbReference type="NCBI Taxonomy" id="34027"/>
    <lineage>
        <taxon>Bacteria</taxon>
        <taxon>Pseudomonadati</taxon>
        <taxon>Pseudomonadota</taxon>
        <taxon>Betaproteobacteria</taxon>
        <taxon>Rhodocyclales</taxon>
        <taxon>Rhodocyclaceae</taxon>
        <taxon>Aromatoleum</taxon>
    </lineage>
</organism>
<dbReference type="STRING" id="34027.SAMN05421829_101126"/>
<dbReference type="EMBL" id="FTMD01000001">
    <property type="protein sequence ID" value="SIP87740.1"/>
    <property type="molecule type" value="Genomic_DNA"/>
</dbReference>
<reference evidence="2" key="1">
    <citation type="submission" date="2017-01" db="EMBL/GenBank/DDBJ databases">
        <authorList>
            <person name="Varghese N."/>
            <person name="Submissions S."/>
        </authorList>
    </citation>
    <scope>NUCLEOTIDE SEQUENCE [LARGE SCALE GENOMIC DNA]</scope>
    <source>
        <strain evidence="2">ATCC 51758</strain>
    </source>
</reference>
<evidence type="ECO:0000313" key="2">
    <source>
        <dbReference type="Proteomes" id="UP000186819"/>
    </source>
</evidence>
<proteinExistence type="predicted"/>
<keyword evidence="2" id="KW-1185">Reference proteome</keyword>
<gene>
    <name evidence="1" type="ORF">SAMN05421829_101126</name>
</gene>
<name>A0A1N6N6N4_9RHOO</name>